<feature type="region of interest" description="Sigma-70 factor domain-2" evidence="6">
    <location>
        <begin position="417"/>
        <end position="487"/>
    </location>
</feature>
<dbReference type="Gene3D" id="1.10.220.120">
    <property type="entry name" value="Sigma-70 factor, region 1.1"/>
    <property type="match status" value="1"/>
</dbReference>
<dbReference type="GO" id="GO:0005737">
    <property type="term" value="C:cytoplasm"/>
    <property type="evidence" value="ECO:0007669"/>
    <property type="project" value="UniProtKB-SubCell"/>
</dbReference>
<evidence type="ECO:0000256" key="3">
    <source>
        <dbReference type="ARBA" id="ARBA00023082"/>
    </source>
</evidence>
<dbReference type="PRINTS" id="PR00046">
    <property type="entry name" value="SIGMA70FCT"/>
</dbReference>
<dbReference type="PANTHER" id="PTHR30603:SF60">
    <property type="entry name" value="RNA POLYMERASE SIGMA FACTOR RPOD"/>
    <property type="match status" value="1"/>
</dbReference>
<dbReference type="InterPro" id="IPR014284">
    <property type="entry name" value="RNA_pol_sigma-70_dom"/>
</dbReference>
<feature type="short sequence motif" description="Interaction with polymerase core subunit RpoC" evidence="6">
    <location>
        <begin position="441"/>
        <end position="444"/>
    </location>
</feature>
<dbReference type="Pfam" id="PF04542">
    <property type="entry name" value="Sigma70_r2"/>
    <property type="match status" value="1"/>
</dbReference>
<dbReference type="InterPro" id="IPR007127">
    <property type="entry name" value="RNA_pol_sigma_70_r1_1"/>
</dbReference>
<evidence type="ECO:0000259" key="8">
    <source>
        <dbReference type="PROSITE" id="PS00715"/>
    </source>
</evidence>
<evidence type="ECO:0000259" key="9">
    <source>
        <dbReference type="PROSITE" id="PS00716"/>
    </source>
</evidence>
<evidence type="ECO:0000256" key="7">
    <source>
        <dbReference type="SAM" id="MobiDB-lite"/>
    </source>
</evidence>
<dbReference type="Pfam" id="PF04546">
    <property type="entry name" value="Sigma70_ner"/>
    <property type="match status" value="1"/>
</dbReference>
<evidence type="ECO:0000256" key="4">
    <source>
        <dbReference type="ARBA" id="ARBA00023125"/>
    </source>
</evidence>
<feature type="DNA-binding region" description="H-T-H motif" evidence="6">
    <location>
        <begin position="611"/>
        <end position="630"/>
    </location>
</feature>
<dbReference type="GO" id="GO:0006352">
    <property type="term" value="P:DNA-templated transcription initiation"/>
    <property type="evidence" value="ECO:0007669"/>
    <property type="project" value="UniProtKB-UniRule"/>
</dbReference>
<keyword evidence="11" id="KW-1185">Reference proteome</keyword>
<dbReference type="NCBIfam" id="NF004208">
    <property type="entry name" value="PRK05658.1"/>
    <property type="match status" value="1"/>
</dbReference>
<dbReference type="InterPro" id="IPR012760">
    <property type="entry name" value="RNA_pol_sigma_RpoD_C"/>
</dbReference>
<dbReference type="EMBL" id="AWFF01000031">
    <property type="protein sequence ID" value="KCZ55377.1"/>
    <property type="molecule type" value="Genomic_DNA"/>
</dbReference>
<evidence type="ECO:0000313" key="11">
    <source>
        <dbReference type="Proteomes" id="UP000027037"/>
    </source>
</evidence>
<comment type="similarity">
    <text evidence="6">Belongs to the sigma-70 factor family. RpoD/SigA subfamily.</text>
</comment>
<protein>
    <recommendedName>
        <fullName evidence="6">RNA polymerase sigma factor RpoD</fullName>
    </recommendedName>
    <alternativeName>
        <fullName evidence="6">Sigma-70</fullName>
    </alternativeName>
</protein>
<dbReference type="Pfam" id="PF04545">
    <property type="entry name" value="Sigma70_r4"/>
    <property type="match status" value="1"/>
</dbReference>
<dbReference type="InterPro" id="IPR013325">
    <property type="entry name" value="RNA_pol_sigma_r2"/>
</dbReference>
<dbReference type="eggNOG" id="COG0568">
    <property type="taxonomic scope" value="Bacteria"/>
</dbReference>
<dbReference type="Pfam" id="PF03979">
    <property type="entry name" value="Sigma70_r1_1"/>
    <property type="match status" value="1"/>
</dbReference>
<dbReference type="InterPro" id="IPR007627">
    <property type="entry name" value="RNA_pol_sigma70_r2"/>
</dbReference>
<dbReference type="InterPro" id="IPR000943">
    <property type="entry name" value="RNA_pol_sigma70"/>
</dbReference>
<dbReference type="Gene3D" id="1.10.10.10">
    <property type="entry name" value="Winged helix-like DNA-binding domain superfamily/Winged helix DNA-binding domain"/>
    <property type="match status" value="2"/>
</dbReference>
<evidence type="ECO:0000256" key="2">
    <source>
        <dbReference type="ARBA" id="ARBA00023015"/>
    </source>
</evidence>
<dbReference type="GO" id="GO:0003677">
    <property type="term" value="F:DNA binding"/>
    <property type="evidence" value="ECO:0007669"/>
    <property type="project" value="UniProtKB-UniRule"/>
</dbReference>
<dbReference type="NCBIfam" id="TIGR02393">
    <property type="entry name" value="RpoD_Cterm"/>
    <property type="match status" value="1"/>
</dbReference>
<comment type="caution">
    <text evidence="10">The sequence shown here is derived from an EMBL/GenBank/DDBJ whole genome shotgun (WGS) entry which is preliminary data.</text>
</comment>
<dbReference type="Pfam" id="PF00140">
    <property type="entry name" value="Sigma70_r1_2"/>
    <property type="match status" value="1"/>
</dbReference>
<comment type="function">
    <text evidence="6">Sigma factors are initiation factors that promote the attachment of RNA polymerase to specific initiation sites and are then released. This sigma factor is the primary sigma factor during exponential growth.</text>
</comment>
<dbReference type="InterPro" id="IPR007624">
    <property type="entry name" value="RNA_pol_sigma70_r3"/>
</dbReference>
<keyword evidence="4 6" id="KW-0238">DNA-binding</keyword>
<feature type="region of interest" description="Sigma-70 factor domain-4" evidence="6">
    <location>
        <begin position="585"/>
        <end position="638"/>
    </location>
</feature>
<dbReference type="Pfam" id="PF04539">
    <property type="entry name" value="Sigma70_r3"/>
    <property type="match status" value="1"/>
</dbReference>
<comment type="subunit">
    <text evidence="6">Interacts transiently with the RNA polymerase catalytic core.</text>
</comment>
<evidence type="ECO:0000256" key="5">
    <source>
        <dbReference type="ARBA" id="ARBA00023163"/>
    </source>
</evidence>
<dbReference type="InterPro" id="IPR013324">
    <property type="entry name" value="RNA_pol_sigma_r3/r4-like"/>
</dbReference>
<feature type="domain" description="RNA polymerase sigma-70" evidence="9">
    <location>
        <begin position="610"/>
        <end position="636"/>
    </location>
</feature>
<keyword evidence="3 6" id="KW-0731">Sigma factor</keyword>
<keyword evidence="1 6" id="KW-0963">Cytoplasm</keyword>
<dbReference type="PROSITE" id="PS00716">
    <property type="entry name" value="SIGMA70_2"/>
    <property type="match status" value="1"/>
</dbReference>
<proteinExistence type="inferred from homology"/>
<dbReference type="InterPro" id="IPR036388">
    <property type="entry name" value="WH-like_DNA-bd_sf"/>
</dbReference>
<dbReference type="InterPro" id="IPR042189">
    <property type="entry name" value="RNA_pol_sigma_70_r1_1_sf"/>
</dbReference>
<organism evidence="10 11">
    <name type="scientific">Hyphomonas beringensis</name>
    <dbReference type="NCBI Taxonomy" id="1280946"/>
    <lineage>
        <taxon>Bacteria</taxon>
        <taxon>Pseudomonadati</taxon>
        <taxon>Pseudomonadota</taxon>
        <taxon>Alphaproteobacteria</taxon>
        <taxon>Hyphomonadales</taxon>
        <taxon>Hyphomonadaceae</taxon>
        <taxon>Hyphomonas</taxon>
    </lineage>
</organism>
<feature type="compositionally biased region" description="Acidic residues" evidence="7">
    <location>
        <begin position="215"/>
        <end position="229"/>
    </location>
</feature>
<feature type="region of interest" description="Disordered" evidence="7">
    <location>
        <begin position="1"/>
        <end position="23"/>
    </location>
</feature>
<feature type="region of interest" description="Disordered" evidence="7">
    <location>
        <begin position="188"/>
        <end position="229"/>
    </location>
</feature>
<accession>A0A062UAN1</accession>
<dbReference type="OrthoDB" id="9809557at2"/>
<dbReference type="FunFam" id="1.10.10.10:FF:000004">
    <property type="entry name" value="RNA polymerase sigma factor SigA"/>
    <property type="match status" value="1"/>
</dbReference>
<dbReference type="InterPro" id="IPR009042">
    <property type="entry name" value="RNA_pol_sigma70_r1_2"/>
</dbReference>
<dbReference type="RefSeq" id="WP_034794462.1">
    <property type="nucleotide sequence ID" value="NZ_AWFF01000031.1"/>
</dbReference>
<dbReference type="FunFam" id="1.10.601.10:FF:000001">
    <property type="entry name" value="RNA polymerase sigma factor SigA"/>
    <property type="match status" value="1"/>
</dbReference>
<dbReference type="InterPro" id="IPR007631">
    <property type="entry name" value="RNA_pol_sigma_70_non-ess"/>
</dbReference>
<dbReference type="GO" id="GO:0016987">
    <property type="term" value="F:sigma factor activity"/>
    <property type="evidence" value="ECO:0007669"/>
    <property type="project" value="UniProtKB-UniRule"/>
</dbReference>
<comment type="subcellular location">
    <subcellularLocation>
        <location evidence="6">Cytoplasm</location>
    </subcellularLocation>
</comment>
<dbReference type="SUPFAM" id="SSF88659">
    <property type="entry name" value="Sigma3 and sigma4 domains of RNA polymerase sigma factors"/>
    <property type="match status" value="2"/>
</dbReference>
<keyword evidence="5 6" id="KW-0804">Transcription</keyword>
<dbReference type="PATRIC" id="fig|1280946.3.peg.1318"/>
<dbReference type="SUPFAM" id="SSF88946">
    <property type="entry name" value="Sigma2 domain of RNA polymerase sigma factors"/>
    <property type="match status" value="1"/>
</dbReference>
<evidence type="ECO:0000313" key="10">
    <source>
        <dbReference type="EMBL" id="KCZ55377.1"/>
    </source>
</evidence>
<gene>
    <name evidence="6" type="primary">rpoD</name>
    <name evidence="10" type="ORF">HY29_12640</name>
</gene>
<keyword evidence="2 6" id="KW-0805">Transcription regulation</keyword>
<dbReference type="PANTHER" id="PTHR30603">
    <property type="entry name" value="RNA POLYMERASE SIGMA FACTOR RPO"/>
    <property type="match status" value="1"/>
</dbReference>
<dbReference type="InterPro" id="IPR028630">
    <property type="entry name" value="Sigma70_RpoD"/>
</dbReference>
<dbReference type="InterPro" id="IPR007630">
    <property type="entry name" value="RNA_pol_sigma70_r4"/>
</dbReference>
<dbReference type="Proteomes" id="UP000027037">
    <property type="component" value="Unassembled WGS sequence"/>
</dbReference>
<dbReference type="STRING" id="1280946.HY29_12640"/>
<dbReference type="AlphaFoldDB" id="A0A062UAN1"/>
<dbReference type="NCBIfam" id="TIGR02937">
    <property type="entry name" value="sigma70-ECF"/>
    <property type="match status" value="1"/>
</dbReference>
<dbReference type="CDD" id="cd06171">
    <property type="entry name" value="Sigma70_r4"/>
    <property type="match status" value="1"/>
</dbReference>
<feature type="region of interest" description="Sigma-70 factor domain-3" evidence="6">
    <location>
        <begin position="496"/>
        <end position="572"/>
    </location>
</feature>
<feature type="domain" description="RNA polymerase sigma-70" evidence="8">
    <location>
        <begin position="441"/>
        <end position="454"/>
    </location>
</feature>
<evidence type="ECO:0000256" key="1">
    <source>
        <dbReference type="ARBA" id="ARBA00022490"/>
    </source>
</evidence>
<dbReference type="FunFam" id="1.10.10.10:FF:000002">
    <property type="entry name" value="RNA polymerase sigma factor SigA"/>
    <property type="match status" value="1"/>
</dbReference>
<dbReference type="PROSITE" id="PS00715">
    <property type="entry name" value="SIGMA70_1"/>
    <property type="match status" value="1"/>
</dbReference>
<reference evidence="10 11" key="1">
    <citation type="journal article" date="2014" name="Antonie Van Leeuwenhoek">
        <title>Hyphomonas beringensis sp. nov. and Hyphomonas chukchiensis sp. nov., isolated from surface seawater of the Bering Sea and Chukchi Sea.</title>
        <authorList>
            <person name="Li C."/>
            <person name="Lai Q."/>
            <person name="Li G."/>
            <person name="Dong C."/>
            <person name="Wang J."/>
            <person name="Liao Y."/>
            <person name="Shao Z."/>
        </authorList>
    </citation>
    <scope>NUCLEOTIDE SEQUENCE [LARGE SCALE GENOMIC DNA]</scope>
    <source>
        <strain evidence="10 11">25B14_1</strain>
    </source>
</reference>
<name>A0A062UAN1_9PROT</name>
<dbReference type="InterPro" id="IPR050239">
    <property type="entry name" value="Sigma-70_RNA_pol_init_factors"/>
</dbReference>
<dbReference type="HAMAP" id="MF_00963">
    <property type="entry name" value="Sigma70_RpoD_SigA"/>
    <property type="match status" value="1"/>
</dbReference>
<evidence type="ECO:0000256" key="6">
    <source>
        <dbReference type="HAMAP-Rule" id="MF_00963"/>
    </source>
</evidence>
<sequence length="651" mass="74024">MATATKKKNLSGDGDGDDDKDNENALVDFSATDVKKVLNRAKKRGFITHDEINALLPNDEMTSDQIEDVMSQISEMGIAVVESEEEAEAEGKALTKIEDKKVVAKKGNARGSDRTDDPVRMYLREMGAVELLSREGEIAIAKRIEAGRDAMIRGLCESPLSFEAMMVWRDELVNERILLRDLIDLEATYGAENPPPEPKPKDEDDEADEAKADGDESEDDDDDEDEDDAAAMSMSAMEAELRDGVLAKLNEIAEDFSKYRKLQDKLVNRRLEGKDLTPKAQEEYDALSNSIVENLKTIHINNARIEALVEQLYAINKKLMGLEGKLMRMADAYGVPRKDFLENYFGRELEPDWTDRVQTLSAKWKRFVEGKAEEVNGTRDEISEIAQEIGIPIDDFRRIVQTVQKGEREARIAKKEMVEANLRLVISIAKKYTNRGLQFLDLIQEGNIGLMKAVDKFEYRRGYKFSTYATWWIRQAITRSIADQARTIRIPVHMIETINKIIRTQRQMLHEIGREPTPEELAEKLGLPLEKIRKVLKIAKEPISLETPIGDDEDSNLGDFIEDKMALLPVDAAIQSNLRETTTRVLASLTPREERVLRMRFGIGMNTDHTLEEVGQQFSVTRERIRQIEAKALRKLKHPSRSRKLRSFLDT</sequence>
<dbReference type="Gene3D" id="1.10.601.10">
    <property type="entry name" value="RNA Polymerase Primary Sigma Factor"/>
    <property type="match status" value="1"/>
</dbReference>